<evidence type="ECO:0000313" key="7">
    <source>
        <dbReference type="EMBL" id="KAF1937902.1"/>
    </source>
</evidence>
<accession>A0A6A5SDA5</accession>
<dbReference type="PRINTS" id="PR00385">
    <property type="entry name" value="P450"/>
</dbReference>
<sequence length="442" mass="50844">MAVSDLPLGTTILTGLIAVLVYGLNKMIQQRRFYKDFPTPPHSFLWGHLNLMGEIMGFLPSARKYDMPGVFYLDLWPASCGQVVVTDPDVAMQMTVTRNFPKHEIESWFIDPPIGPGNIVTTNGPRWKYLHKIMRPMVAAKVMKFRSIVHKKVDSGEAFRLEELTQHLTFDIATLSDNIDLSEKRGLGIMYLILREHLDEMRQSKKQELDAKFLQDAITQVKTLLIAGTRTTSDTICFGAMLLSVHPEIIQRMREEHNRVFTPGTDATYELLTADPYKLKELTYTTNVIKEVLRFYPIGNIVREGVESITYQGREWPTKGLMICPVQMTVHMDPKIFPNQLKFDPDRYTREDFPHHAWRPFERGPRACLGQPLAIEELMITFLLITRDFDFTCANLKPNKTPRVGWTDLDLTFGDRAFQEFVFEANSRNGMLMTVKESNWSS</sequence>
<dbReference type="InterPro" id="IPR001128">
    <property type="entry name" value="Cyt_P450"/>
</dbReference>
<dbReference type="PANTHER" id="PTHR24305:SF232">
    <property type="entry name" value="P450, PUTATIVE (EUROFUNG)-RELATED"/>
    <property type="match status" value="1"/>
</dbReference>
<dbReference type="PANTHER" id="PTHR24305">
    <property type="entry name" value="CYTOCHROME P450"/>
    <property type="match status" value="1"/>
</dbReference>
<dbReference type="AlphaFoldDB" id="A0A6A5SDA5"/>
<dbReference type="GO" id="GO:0016705">
    <property type="term" value="F:oxidoreductase activity, acting on paired donors, with incorporation or reduction of molecular oxygen"/>
    <property type="evidence" value="ECO:0007669"/>
    <property type="project" value="InterPro"/>
</dbReference>
<dbReference type="OrthoDB" id="10029320at2759"/>
<comment type="similarity">
    <text evidence="2">Belongs to the cytochrome P450 family.</text>
</comment>
<dbReference type="PRINTS" id="PR00463">
    <property type="entry name" value="EP450I"/>
</dbReference>
<dbReference type="InterPro" id="IPR036396">
    <property type="entry name" value="Cyt_P450_sf"/>
</dbReference>
<reference evidence="7" key="1">
    <citation type="journal article" date="2020" name="Stud. Mycol.">
        <title>101 Dothideomycetes genomes: a test case for predicting lifestyles and emergence of pathogens.</title>
        <authorList>
            <person name="Haridas S."/>
            <person name="Albert R."/>
            <person name="Binder M."/>
            <person name="Bloem J."/>
            <person name="Labutti K."/>
            <person name="Salamov A."/>
            <person name="Andreopoulos B."/>
            <person name="Baker S."/>
            <person name="Barry K."/>
            <person name="Bills G."/>
            <person name="Bluhm B."/>
            <person name="Cannon C."/>
            <person name="Castanera R."/>
            <person name="Culley D."/>
            <person name="Daum C."/>
            <person name="Ezra D."/>
            <person name="Gonzalez J."/>
            <person name="Henrissat B."/>
            <person name="Kuo A."/>
            <person name="Liang C."/>
            <person name="Lipzen A."/>
            <person name="Lutzoni F."/>
            <person name="Magnuson J."/>
            <person name="Mondo S."/>
            <person name="Nolan M."/>
            <person name="Ohm R."/>
            <person name="Pangilinan J."/>
            <person name="Park H.-J."/>
            <person name="Ramirez L."/>
            <person name="Alfaro M."/>
            <person name="Sun H."/>
            <person name="Tritt A."/>
            <person name="Yoshinaga Y."/>
            <person name="Zwiers L.-H."/>
            <person name="Turgeon B."/>
            <person name="Goodwin S."/>
            <person name="Spatafora J."/>
            <person name="Crous P."/>
            <person name="Grigoriev I."/>
        </authorList>
    </citation>
    <scope>NUCLEOTIDE SEQUENCE</scope>
    <source>
        <strain evidence="7">CBS 161.51</strain>
    </source>
</reference>
<comment type="cofactor">
    <cofactor evidence="1 5">
        <name>heme</name>
        <dbReference type="ChEBI" id="CHEBI:30413"/>
    </cofactor>
</comment>
<evidence type="ECO:0000313" key="8">
    <source>
        <dbReference type="Proteomes" id="UP000800038"/>
    </source>
</evidence>
<dbReference type="GO" id="GO:0004497">
    <property type="term" value="F:monooxygenase activity"/>
    <property type="evidence" value="ECO:0007669"/>
    <property type="project" value="InterPro"/>
</dbReference>
<gene>
    <name evidence="7" type="ORF">EJ02DRAFT_447173</name>
</gene>
<dbReference type="GO" id="GO:0005506">
    <property type="term" value="F:iron ion binding"/>
    <property type="evidence" value="ECO:0007669"/>
    <property type="project" value="InterPro"/>
</dbReference>
<proteinExistence type="inferred from homology"/>
<evidence type="ECO:0000256" key="6">
    <source>
        <dbReference type="SAM" id="Phobius"/>
    </source>
</evidence>
<name>A0A6A5SDA5_9PLEO</name>
<dbReference type="GO" id="GO:0020037">
    <property type="term" value="F:heme binding"/>
    <property type="evidence" value="ECO:0007669"/>
    <property type="project" value="InterPro"/>
</dbReference>
<keyword evidence="8" id="KW-1185">Reference proteome</keyword>
<dbReference type="EMBL" id="ML976122">
    <property type="protein sequence ID" value="KAF1937902.1"/>
    <property type="molecule type" value="Genomic_DNA"/>
</dbReference>
<organism evidence="7 8">
    <name type="scientific">Clathrospora elynae</name>
    <dbReference type="NCBI Taxonomy" id="706981"/>
    <lineage>
        <taxon>Eukaryota</taxon>
        <taxon>Fungi</taxon>
        <taxon>Dikarya</taxon>
        <taxon>Ascomycota</taxon>
        <taxon>Pezizomycotina</taxon>
        <taxon>Dothideomycetes</taxon>
        <taxon>Pleosporomycetidae</taxon>
        <taxon>Pleosporales</taxon>
        <taxon>Diademaceae</taxon>
        <taxon>Clathrospora</taxon>
    </lineage>
</organism>
<feature type="transmembrane region" description="Helical" evidence="6">
    <location>
        <begin position="6"/>
        <end position="25"/>
    </location>
</feature>
<dbReference type="Pfam" id="PF00067">
    <property type="entry name" value="p450"/>
    <property type="match status" value="1"/>
</dbReference>
<evidence type="ECO:0000256" key="1">
    <source>
        <dbReference type="ARBA" id="ARBA00001971"/>
    </source>
</evidence>
<protein>
    <submittedName>
        <fullName evidence="7">Cytochrome P450 3A30</fullName>
    </submittedName>
</protein>
<evidence type="ECO:0000256" key="3">
    <source>
        <dbReference type="ARBA" id="ARBA00022723"/>
    </source>
</evidence>
<keyword evidence="5" id="KW-0349">Heme</keyword>
<evidence type="ECO:0000256" key="4">
    <source>
        <dbReference type="ARBA" id="ARBA00023004"/>
    </source>
</evidence>
<keyword evidence="4 5" id="KW-0408">Iron</keyword>
<evidence type="ECO:0000256" key="5">
    <source>
        <dbReference type="PIRSR" id="PIRSR602401-1"/>
    </source>
</evidence>
<dbReference type="Gene3D" id="1.10.630.10">
    <property type="entry name" value="Cytochrome P450"/>
    <property type="match status" value="2"/>
</dbReference>
<keyword evidence="6" id="KW-1133">Transmembrane helix</keyword>
<dbReference type="SUPFAM" id="SSF48264">
    <property type="entry name" value="Cytochrome P450"/>
    <property type="match status" value="1"/>
</dbReference>
<keyword evidence="3 5" id="KW-0479">Metal-binding</keyword>
<evidence type="ECO:0000256" key="2">
    <source>
        <dbReference type="ARBA" id="ARBA00010617"/>
    </source>
</evidence>
<keyword evidence="6" id="KW-0812">Transmembrane</keyword>
<feature type="binding site" description="axial binding residue" evidence="5">
    <location>
        <position position="368"/>
    </location>
    <ligand>
        <name>heme</name>
        <dbReference type="ChEBI" id="CHEBI:30413"/>
    </ligand>
    <ligandPart>
        <name>Fe</name>
        <dbReference type="ChEBI" id="CHEBI:18248"/>
    </ligandPart>
</feature>
<dbReference type="InterPro" id="IPR002401">
    <property type="entry name" value="Cyt_P450_E_grp-I"/>
</dbReference>
<keyword evidence="6" id="KW-0472">Membrane</keyword>
<dbReference type="InterPro" id="IPR050121">
    <property type="entry name" value="Cytochrome_P450_monoxygenase"/>
</dbReference>
<dbReference type="Proteomes" id="UP000800038">
    <property type="component" value="Unassembled WGS sequence"/>
</dbReference>